<evidence type="ECO:0000313" key="2">
    <source>
        <dbReference type="Proteomes" id="UP000245631"/>
    </source>
</evidence>
<reference evidence="1 2" key="1">
    <citation type="submission" date="2018-05" db="EMBL/GenBank/DDBJ databases">
        <title>Genomic Encyclopedia of Type Strains, Phase IV (KMG-IV): sequencing the most valuable type-strain genomes for metagenomic binning, comparative biology and taxonomic classification.</title>
        <authorList>
            <person name="Goeker M."/>
        </authorList>
    </citation>
    <scope>NUCLEOTIDE SEQUENCE [LARGE SCALE GENOMIC DNA]</scope>
    <source>
        <strain evidence="1 2">DSM 2626</strain>
    </source>
</reference>
<dbReference type="EMBL" id="QGGH01000038">
    <property type="protein sequence ID" value="PWJ84063.1"/>
    <property type="molecule type" value="Genomic_DNA"/>
</dbReference>
<accession>A0A8E2W4Z9</accession>
<protein>
    <submittedName>
        <fullName evidence="1">Uncharacterized protein</fullName>
    </submittedName>
</protein>
<dbReference type="Proteomes" id="UP000245631">
    <property type="component" value="Unassembled WGS sequence"/>
</dbReference>
<evidence type="ECO:0000313" key="1">
    <source>
        <dbReference type="EMBL" id="PWJ84063.1"/>
    </source>
</evidence>
<sequence length="148" mass="17029">MVFVAHWPSKFATYKKMRQVRKQRHGWHGFQQIECEEEVRREPIAVRLKINREASAVADLHPPLNKFDPVRQSTQSYVGLHIEMQSTKLTSKIDLPPQIIIARREPARFDKQVGSAEGLFDCLSLLPAADENAYAIKGRFCNHSEVFV</sequence>
<name>A0A8E2W4Z9_RHILI</name>
<organism evidence="1 2">
    <name type="scientific">Rhizobium loti</name>
    <name type="common">Mesorhizobium loti</name>
    <dbReference type="NCBI Taxonomy" id="381"/>
    <lineage>
        <taxon>Bacteria</taxon>
        <taxon>Pseudomonadati</taxon>
        <taxon>Pseudomonadota</taxon>
        <taxon>Alphaproteobacteria</taxon>
        <taxon>Hyphomicrobiales</taxon>
        <taxon>Phyllobacteriaceae</taxon>
        <taxon>Mesorhizobium</taxon>
    </lineage>
</organism>
<proteinExistence type="predicted"/>
<gene>
    <name evidence="1" type="ORF">C8D77_1382</name>
</gene>
<comment type="caution">
    <text evidence="1">The sequence shown here is derived from an EMBL/GenBank/DDBJ whole genome shotgun (WGS) entry which is preliminary data.</text>
</comment>
<dbReference type="AlphaFoldDB" id="A0A8E2W4Z9"/>